<comment type="caution">
    <text evidence="5">The sequence shown here is derived from an EMBL/GenBank/DDBJ whole genome shotgun (WGS) entry which is preliminary data.</text>
</comment>
<evidence type="ECO:0000256" key="2">
    <source>
        <dbReference type="ARBA" id="ARBA00023125"/>
    </source>
</evidence>
<dbReference type="SMART" id="SM00345">
    <property type="entry name" value="HTH_GNTR"/>
    <property type="match status" value="1"/>
</dbReference>
<dbReference type="InterPro" id="IPR036388">
    <property type="entry name" value="WH-like_DNA-bd_sf"/>
</dbReference>
<organism evidence="5 6">
    <name type="scientific">Albidovulum sediminis</name>
    <dbReference type="NCBI Taxonomy" id="3066345"/>
    <lineage>
        <taxon>Bacteria</taxon>
        <taxon>Pseudomonadati</taxon>
        <taxon>Pseudomonadota</taxon>
        <taxon>Alphaproteobacteria</taxon>
        <taxon>Rhodobacterales</taxon>
        <taxon>Paracoccaceae</taxon>
        <taxon>Albidovulum</taxon>
    </lineage>
</organism>
<dbReference type="PROSITE" id="PS50949">
    <property type="entry name" value="HTH_GNTR"/>
    <property type="match status" value="1"/>
</dbReference>
<evidence type="ECO:0000313" key="6">
    <source>
        <dbReference type="Proteomes" id="UP001205601"/>
    </source>
</evidence>
<dbReference type="Gene3D" id="1.10.10.10">
    <property type="entry name" value="Winged helix-like DNA-binding domain superfamily/Winged helix DNA-binding domain"/>
    <property type="match status" value="1"/>
</dbReference>
<dbReference type="InterPro" id="IPR036390">
    <property type="entry name" value="WH_DNA-bd_sf"/>
</dbReference>
<dbReference type="RefSeq" id="WP_261494502.1">
    <property type="nucleotide sequence ID" value="NZ_JAOCQF010000001.1"/>
</dbReference>
<feature type="domain" description="HTH gntR-type" evidence="4">
    <location>
        <begin position="3"/>
        <end position="70"/>
    </location>
</feature>
<keyword evidence="6" id="KW-1185">Reference proteome</keyword>
<evidence type="ECO:0000256" key="3">
    <source>
        <dbReference type="ARBA" id="ARBA00023163"/>
    </source>
</evidence>
<name>A0ABT2NJI2_9RHOB</name>
<dbReference type="Pfam" id="PF07729">
    <property type="entry name" value="FCD"/>
    <property type="match status" value="1"/>
</dbReference>
<accession>A0ABT2NJI2</accession>
<dbReference type="EMBL" id="JAOCQF010000001">
    <property type="protein sequence ID" value="MCT8329080.1"/>
    <property type="molecule type" value="Genomic_DNA"/>
</dbReference>
<keyword evidence="1" id="KW-0805">Transcription regulation</keyword>
<dbReference type="Proteomes" id="UP001205601">
    <property type="component" value="Unassembled WGS sequence"/>
</dbReference>
<dbReference type="SUPFAM" id="SSF48008">
    <property type="entry name" value="GntR ligand-binding domain-like"/>
    <property type="match status" value="1"/>
</dbReference>
<dbReference type="SUPFAM" id="SSF46785">
    <property type="entry name" value="Winged helix' DNA-binding domain"/>
    <property type="match status" value="1"/>
</dbReference>
<dbReference type="InterPro" id="IPR011711">
    <property type="entry name" value="GntR_C"/>
</dbReference>
<keyword evidence="2" id="KW-0238">DNA-binding</keyword>
<dbReference type="InterPro" id="IPR008920">
    <property type="entry name" value="TF_FadR/GntR_C"/>
</dbReference>
<protein>
    <submittedName>
        <fullName evidence="5">GntR family transcriptional regulator</fullName>
    </submittedName>
</protein>
<evidence type="ECO:0000256" key="1">
    <source>
        <dbReference type="ARBA" id="ARBA00023015"/>
    </source>
</evidence>
<sequence>MSKRKSDEAYGELRRRIMLAELPPNSLLDEKTLQQSLDCGRTPLREAILRLAQEGLVTSMGRRGYAVAGATPEDLQRGYELRRELECFIAGLAAERRTPQDMDRLDAFLAKIEAEMESCEGNVAWELAIDEEFHSLIARASGNQFAQRYLDSLYGLSVRSLYVSQVPITFVREEFDTYRLLIDAVRRRDSAAARAAMTAHLTVSPIKAIAQKGLRDKARVS</sequence>
<evidence type="ECO:0000259" key="4">
    <source>
        <dbReference type="PROSITE" id="PS50949"/>
    </source>
</evidence>
<keyword evidence="3" id="KW-0804">Transcription</keyword>
<dbReference type="InterPro" id="IPR000524">
    <property type="entry name" value="Tscrpt_reg_HTH_GntR"/>
</dbReference>
<dbReference type="Gene3D" id="1.20.120.530">
    <property type="entry name" value="GntR ligand-binding domain-like"/>
    <property type="match status" value="1"/>
</dbReference>
<gene>
    <name evidence="5" type="ORF">N5I32_06105</name>
</gene>
<evidence type="ECO:0000313" key="5">
    <source>
        <dbReference type="EMBL" id="MCT8329080.1"/>
    </source>
</evidence>
<dbReference type="PANTHER" id="PTHR43537:SF24">
    <property type="entry name" value="GLUCONATE OPERON TRANSCRIPTIONAL REPRESSOR"/>
    <property type="match status" value="1"/>
</dbReference>
<dbReference type="PANTHER" id="PTHR43537">
    <property type="entry name" value="TRANSCRIPTIONAL REGULATOR, GNTR FAMILY"/>
    <property type="match status" value="1"/>
</dbReference>
<dbReference type="Pfam" id="PF00392">
    <property type="entry name" value="GntR"/>
    <property type="match status" value="1"/>
</dbReference>
<proteinExistence type="predicted"/>
<dbReference type="SMART" id="SM00895">
    <property type="entry name" value="FCD"/>
    <property type="match status" value="1"/>
</dbReference>
<reference evidence="6" key="1">
    <citation type="submission" date="2023-07" db="EMBL/GenBank/DDBJ databases">
        <title>Defluviimonas sediminis sp. nov., isolated from mangrove sediment.</title>
        <authorList>
            <person name="Liu L."/>
            <person name="Li J."/>
            <person name="Huang Y."/>
            <person name="Pan J."/>
            <person name="Li M."/>
        </authorList>
    </citation>
    <scope>NUCLEOTIDE SEQUENCE [LARGE SCALE GENOMIC DNA]</scope>
    <source>
        <strain evidence="6">FT324</strain>
    </source>
</reference>